<feature type="chain" id="PRO_5030742013" evidence="1">
    <location>
        <begin position="17"/>
        <end position="184"/>
    </location>
</feature>
<proteinExistence type="predicted"/>
<dbReference type="AlphaFoldDB" id="A0A7S3JXU2"/>
<feature type="signal peptide" evidence="1">
    <location>
        <begin position="1"/>
        <end position="16"/>
    </location>
</feature>
<protein>
    <submittedName>
        <fullName evidence="2">Uncharacterized protein</fullName>
    </submittedName>
</protein>
<dbReference type="EMBL" id="HBIJ01013568">
    <property type="protein sequence ID" value="CAE0368431.1"/>
    <property type="molecule type" value="Transcribed_RNA"/>
</dbReference>
<evidence type="ECO:0000313" key="2">
    <source>
        <dbReference type="EMBL" id="CAE0368431.1"/>
    </source>
</evidence>
<evidence type="ECO:0000256" key="1">
    <source>
        <dbReference type="SAM" id="SignalP"/>
    </source>
</evidence>
<keyword evidence="1" id="KW-0732">Signal</keyword>
<sequence>MKIVAVIAMLLGLVTAIRFDAKSLVGPAKPLKEVLRTGLAAVVLLSAAPSSSEVLEPLAGGIKTYDMVKKKEVDSTVARPVAVVTDEQHRQLDADVKAKIEKYSKPVTFGEFDERLDKVEREVDANFRKVDAKLDALDFKSNGLYLVMIVPALEKAYSGNEDHRLKREEFKIKKNNNWFWQSDE</sequence>
<gene>
    <name evidence="2" type="ORF">ALAG00032_LOCUS9194</name>
</gene>
<reference evidence="2" key="1">
    <citation type="submission" date="2021-01" db="EMBL/GenBank/DDBJ databases">
        <authorList>
            <person name="Corre E."/>
            <person name="Pelletier E."/>
            <person name="Niang G."/>
            <person name="Scheremetjew M."/>
            <person name="Finn R."/>
            <person name="Kale V."/>
            <person name="Holt S."/>
            <person name="Cochrane G."/>
            <person name="Meng A."/>
            <person name="Brown T."/>
            <person name="Cohen L."/>
        </authorList>
    </citation>
    <scope>NUCLEOTIDE SEQUENCE</scope>
    <source>
        <strain evidence="2">CCMP1510</strain>
    </source>
</reference>
<organism evidence="2">
    <name type="scientific">Aureoumbra lagunensis</name>
    <dbReference type="NCBI Taxonomy" id="44058"/>
    <lineage>
        <taxon>Eukaryota</taxon>
        <taxon>Sar</taxon>
        <taxon>Stramenopiles</taxon>
        <taxon>Ochrophyta</taxon>
        <taxon>Pelagophyceae</taxon>
        <taxon>Pelagomonadales</taxon>
        <taxon>Aureoumbra</taxon>
    </lineage>
</organism>
<name>A0A7S3JXU2_9STRA</name>
<accession>A0A7S3JXU2</accession>